<dbReference type="InterPro" id="IPR024923">
    <property type="entry name" value="PG_synth_SpoVB"/>
</dbReference>
<feature type="transmembrane region" description="Helical" evidence="6">
    <location>
        <begin position="182"/>
        <end position="206"/>
    </location>
</feature>
<evidence type="ECO:0000256" key="1">
    <source>
        <dbReference type="ARBA" id="ARBA00004651"/>
    </source>
</evidence>
<dbReference type="RefSeq" id="WP_135545590.1">
    <property type="nucleotide sequence ID" value="NZ_SPQQ01000002.1"/>
</dbReference>
<evidence type="ECO:0000256" key="4">
    <source>
        <dbReference type="ARBA" id="ARBA00022989"/>
    </source>
</evidence>
<feature type="transmembrane region" description="Helical" evidence="6">
    <location>
        <begin position="450"/>
        <end position="469"/>
    </location>
</feature>
<protein>
    <submittedName>
        <fullName evidence="7">Stage V sporulation protein B</fullName>
    </submittedName>
</protein>
<evidence type="ECO:0000256" key="6">
    <source>
        <dbReference type="SAM" id="Phobius"/>
    </source>
</evidence>
<feature type="transmembrane region" description="Helical" evidence="6">
    <location>
        <begin position="12"/>
        <end position="34"/>
    </location>
</feature>
<keyword evidence="3 6" id="KW-0812">Transmembrane</keyword>
<dbReference type="OrthoDB" id="9775950at2"/>
<sequence length="527" mass="57082">MKKQSLVKGAFVLTVAAFITKILVFINSIVLSRVLGAEGIGLQKMVMPFMGLMMTLTTIGLPVAISRLVAEADAQRDGVKVKKILIISLAITVSLSILVVCITVLGGKTFSRYFLIDSRSYYSFMAMIPIIPLGAVSGVLKGYFRGRQTMNPIAIAQVIEQIVRVSFTFGLVQWLIPLGIEYAAAGAVISSVLGEGCSLLIFIVLFRISHHRKFRVTHPRWNQIIRGKDVLMELLQTGLPTTGNGFVMSFSRALQPVVITKSLALAGVSSALITRQYGMLTGFVMPLLFLPAFINQSLGVTLVPAISEANAQNNLRLVNRRLNQALGAALIVGAPSTILLYLYAQELMTVVYHASAAAPLLKLIAPFFLLNYLQTPLQSVLVGIGQAKTAMFNNLIAKCTAVALIYPLASNPMLGINGVILAISIGVILETALHYASVVKFIHFELEISTLIKILGAAMAMGCLGRMLFTGLNNLSSKLGVTTIMLIGIMFSIFVYVWLLGMLKLIRQNNIIKIPLIGKILASLFPK</sequence>
<proteinExistence type="predicted"/>
<keyword evidence="4 6" id="KW-1133">Transmembrane helix</keyword>
<dbReference type="AlphaFoldDB" id="A0A4Z0RAE1"/>
<feature type="transmembrane region" description="Helical" evidence="6">
    <location>
        <begin position="415"/>
        <end position="438"/>
    </location>
</feature>
<dbReference type="PIRSF" id="PIRSF038958">
    <property type="entry name" value="PG_synth_SpoVB"/>
    <property type="match status" value="1"/>
</dbReference>
<keyword evidence="5 6" id="KW-0472">Membrane</keyword>
<dbReference type="Pfam" id="PF01943">
    <property type="entry name" value="Polysacc_synt"/>
    <property type="match status" value="1"/>
</dbReference>
<dbReference type="InterPro" id="IPR014249">
    <property type="entry name" value="Spore_V_B"/>
</dbReference>
<evidence type="ECO:0000256" key="5">
    <source>
        <dbReference type="ARBA" id="ARBA00023136"/>
    </source>
</evidence>
<dbReference type="Proteomes" id="UP000298460">
    <property type="component" value="Unassembled WGS sequence"/>
</dbReference>
<evidence type="ECO:0000256" key="2">
    <source>
        <dbReference type="ARBA" id="ARBA00022475"/>
    </source>
</evidence>
<feature type="transmembrane region" description="Helical" evidence="6">
    <location>
        <begin position="152"/>
        <end position="176"/>
    </location>
</feature>
<evidence type="ECO:0000256" key="3">
    <source>
        <dbReference type="ARBA" id="ARBA00022692"/>
    </source>
</evidence>
<evidence type="ECO:0000313" key="7">
    <source>
        <dbReference type="EMBL" id="TGE39097.1"/>
    </source>
</evidence>
<keyword evidence="2" id="KW-1003">Cell membrane</keyword>
<feature type="transmembrane region" description="Helical" evidence="6">
    <location>
        <begin position="85"/>
        <end position="106"/>
    </location>
</feature>
<name>A0A4Z0RAE1_9FIRM</name>
<dbReference type="GO" id="GO:0005886">
    <property type="term" value="C:plasma membrane"/>
    <property type="evidence" value="ECO:0007669"/>
    <property type="project" value="UniProtKB-SubCell"/>
</dbReference>
<feature type="transmembrane region" description="Helical" evidence="6">
    <location>
        <begin position="325"/>
        <end position="344"/>
    </location>
</feature>
<accession>A0A4Z0RAE1</accession>
<evidence type="ECO:0000313" key="8">
    <source>
        <dbReference type="Proteomes" id="UP000298460"/>
    </source>
</evidence>
<feature type="transmembrane region" description="Helical" evidence="6">
    <location>
        <begin position="481"/>
        <end position="503"/>
    </location>
</feature>
<feature type="transmembrane region" description="Helical" evidence="6">
    <location>
        <begin position="283"/>
        <end position="305"/>
    </location>
</feature>
<comment type="subcellular location">
    <subcellularLocation>
        <location evidence="1">Cell membrane</location>
        <topology evidence="1">Multi-pass membrane protein</topology>
    </subcellularLocation>
</comment>
<dbReference type="EMBL" id="SPQQ01000002">
    <property type="protein sequence ID" value="TGE39097.1"/>
    <property type="molecule type" value="Genomic_DNA"/>
</dbReference>
<reference evidence="7 8" key="1">
    <citation type="submission" date="2019-03" db="EMBL/GenBank/DDBJ databases">
        <title>Draft Genome Sequence of Desulfosporosinus fructosivorans Strain 63.6F, Isolated from Marine Sediment in the Baltic Sea.</title>
        <authorList>
            <person name="Hausmann B."/>
            <person name="Vandieken V."/>
            <person name="Pjevac P."/>
            <person name="Schreck K."/>
            <person name="Herbold C.W."/>
            <person name="Loy A."/>
        </authorList>
    </citation>
    <scope>NUCLEOTIDE SEQUENCE [LARGE SCALE GENOMIC DNA]</scope>
    <source>
        <strain evidence="7 8">63.6F</strain>
    </source>
</reference>
<organism evidence="7 8">
    <name type="scientific">Desulfosporosinus fructosivorans</name>
    <dbReference type="NCBI Taxonomy" id="2018669"/>
    <lineage>
        <taxon>Bacteria</taxon>
        <taxon>Bacillati</taxon>
        <taxon>Bacillota</taxon>
        <taxon>Clostridia</taxon>
        <taxon>Eubacteriales</taxon>
        <taxon>Desulfitobacteriaceae</taxon>
        <taxon>Desulfosporosinus</taxon>
    </lineage>
</organism>
<dbReference type="PANTHER" id="PTHR30250">
    <property type="entry name" value="PST FAMILY PREDICTED COLANIC ACID TRANSPORTER"/>
    <property type="match status" value="1"/>
</dbReference>
<keyword evidence="8" id="KW-1185">Reference proteome</keyword>
<dbReference type="InterPro" id="IPR002797">
    <property type="entry name" value="Polysacc_synth"/>
</dbReference>
<dbReference type="PANTHER" id="PTHR30250:SF24">
    <property type="entry name" value="STAGE V SPORULATION PROTEIN B"/>
    <property type="match status" value="1"/>
</dbReference>
<dbReference type="NCBIfam" id="TIGR02900">
    <property type="entry name" value="spore_V_B"/>
    <property type="match status" value="1"/>
</dbReference>
<gene>
    <name evidence="7" type="primary">spoVB</name>
    <name evidence="7" type="ORF">E4K67_06420</name>
</gene>
<feature type="transmembrane region" description="Helical" evidence="6">
    <location>
        <begin position="350"/>
        <end position="370"/>
    </location>
</feature>
<comment type="caution">
    <text evidence="7">The sequence shown here is derived from an EMBL/GenBank/DDBJ whole genome shotgun (WGS) entry which is preliminary data.</text>
</comment>
<feature type="transmembrane region" description="Helical" evidence="6">
    <location>
        <begin position="46"/>
        <end position="65"/>
    </location>
</feature>
<dbReference type="InterPro" id="IPR050833">
    <property type="entry name" value="Poly_Biosynth_Transport"/>
</dbReference>
<dbReference type="CDD" id="cd13124">
    <property type="entry name" value="MATE_SpoVB_like"/>
    <property type="match status" value="1"/>
</dbReference>
<feature type="transmembrane region" description="Helical" evidence="6">
    <location>
        <begin position="121"/>
        <end position="140"/>
    </location>
</feature>